<feature type="binding site" evidence="13">
    <location>
        <position position="246"/>
    </location>
    <ligand>
        <name>K(+)</name>
        <dbReference type="ChEBI" id="CHEBI:29103"/>
    </ligand>
</feature>
<evidence type="ECO:0000256" key="2">
    <source>
        <dbReference type="ARBA" id="ARBA00012035"/>
    </source>
</evidence>
<comment type="caution">
    <text evidence="16">The sequence shown here is derived from an EMBL/GenBank/DDBJ whole genome shotgun (WGS) entry which is preliminary data.</text>
</comment>
<dbReference type="UniPathway" id="UPA00704">
    <property type="reaction ID" value="UER00715"/>
</dbReference>
<dbReference type="PANTHER" id="PTHR10584">
    <property type="entry name" value="SUGAR KINASE"/>
    <property type="match status" value="1"/>
</dbReference>
<dbReference type="UniPathway" id="UPA00916">
    <property type="reaction ID" value="UER00889"/>
</dbReference>
<dbReference type="EC" id="2.7.1.15" evidence="2 13"/>
<keyword evidence="7 13" id="KW-0547">Nucleotide-binding</keyword>
<dbReference type="GO" id="GO:0005988">
    <property type="term" value="P:lactose metabolic process"/>
    <property type="evidence" value="ECO:0007669"/>
    <property type="project" value="UniProtKB-KW"/>
</dbReference>
<dbReference type="FunFam" id="3.40.1190.20:FF:000012">
    <property type="entry name" value="Ribokinase"/>
    <property type="match status" value="1"/>
</dbReference>
<dbReference type="SUPFAM" id="SSF53613">
    <property type="entry name" value="Ribokinase-like"/>
    <property type="match status" value="1"/>
</dbReference>
<dbReference type="PROSITE" id="PS00583">
    <property type="entry name" value="PFKB_KINASES_1"/>
    <property type="match status" value="1"/>
</dbReference>
<feature type="binding site" evidence="13">
    <location>
        <position position="282"/>
    </location>
    <ligand>
        <name>K(+)</name>
        <dbReference type="ChEBI" id="CHEBI:29103"/>
    </ligand>
</feature>
<dbReference type="GO" id="GO:0009024">
    <property type="term" value="F:tagatose-6-phosphate kinase activity"/>
    <property type="evidence" value="ECO:0007669"/>
    <property type="project" value="UniProtKB-EC"/>
</dbReference>
<dbReference type="AlphaFoldDB" id="A0A4R2KWQ5"/>
<feature type="binding site" evidence="13">
    <location>
        <position position="291"/>
    </location>
    <ligand>
        <name>K(+)</name>
        <dbReference type="ChEBI" id="CHEBI:29103"/>
    </ligand>
</feature>
<feature type="binding site" evidence="13">
    <location>
        <begin position="11"/>
        <end position="13"/>
    </location>
    <ligand>
        <name>substrate</name>
    </ligand>
</feature>
<comment type="similarity">
    <text evidence="1">Belongs to the carbohydrate kinase pfkB family.</text>
</comment>
<feature type="binding site" evidence="13">
    <location>
        <position position="285"/>
    </location>
    <ligand>
        <name>K(+)</name>
        <dbReference type="ChEBI" id="CHEBI:29103"/>
    </ligand>
</feature>
<organism evidence="16 17">
    <name type="scientific">Marinisporobacter balticus</name>
    <dbReference type="NCBI Taxonomy" id="2018667"/>
    <lineage>
        <taxon>Bacteria</taxon>
        <taxon>Bacillati</taxon>
        <taxon>Bacillota</taxon>
        <taxon>Clostridia</taxon>
        <taxon>Peptostreptococcales</taxon>
        <taxon>Thermotaleaceae</taxon>
        <taxon>Marinisporobacter</taxon>
    </lineage>
</organism>
<dbReference type="InterPro" id="IPR002139">
    <property type="entry name" value="Ribo/fructo_kinase"/>
</dbReference>
<comment type="cofactor">
    <cofactor evidence="13">
        <name>Mg(2+)</name>
        <dbReference type="ChEBI" id="CHEBI:18420"/>
    </cofactor>
    <text evidence="13">Requires a divalent cation, most likely magnesium in vivo, as an electrophilic catalyst to aid phosphoryl group transfer. It is the chelate of the metal and the nucleotide that is the actual substrate.</text>
</comment>
<feature type="binding site" evidence="13">
    <location>
        <position position="287"/>
    </location>
    <ligand>
        <name>K(+)</name>
        <dbReference type="ChEBI" id="CHEBI:29103"/>
    </ligand>
</feature>
<dbReference type="NCBIfam" id="TIGR02152">
    <property type="entry name" value="D_ribokin_bact"/>
    <property type="match status" value="1"/>
</dbReference>
<evidence type="ECO:0000256" key="10">
    <source>
        <dbReference type="ARBA" id="ARBA00022842"/>
    </source>
</evidence>
<dbReference type="InterPro" id="IPR002173">
    <property type="entry name" value="Carboh/pur_kinase_PfkB_CS"/>
</dbReference>
<feature type="binding site" evidence="13">
    <location>
        <position position="248"/>
    </location>
    <ligand>
        <name>K(+)</name>
        <dbReference type="ChEBI" id="CHEBI:29103"/>
    </ligand>
</feature>
<accession>A0A4R2KWQ5</accession>
<comment type="subcellular location">
    <subcellularLocation>
        <location evidence="13">Cytoplasm</location>
    </subcellularLocation>
</comment>
<reference evidence="16 17" key="1">
    <citation type="submission" date="2019-03" db="EMBL/GenBank/DDBJ databases">
        <title>Genomic Encyclopedia of Type Strains, Phase IV (KMG-IV): sequencing the most valuable type-strain genomes for metagenomic binning, comparative biology and taxonomic classification.</title>
        <authorList>
            <person name="Goeker M."/>
        </authorList>
    </citation>
    <scope>NUCLEOTIDE SEQUENCE [LARGE SCALE GENOMIC DNA]</scope>
    <source>
        <strain evidence="16 17">DSM 102940</strain>
    </source>
</reference>
<sequence length="304" mass="32791">MGDITVIGSINMDLVTNVENMPKVGETVIGSDFKEIPGGKGANQAVAIARLGGKVNMIGKIGDDGFGKTLLSALKKDKINTDGLKIEENTPTGVAMITVNGEGDNAIVVIPGANFKVCKEDIENNIEVIEKSKMVVFQLEIPLETVKYGLQRAKELEKYTVLNPAPAKSLDEEMIKNIDLLIPNETELEILTQIEIKEEEDFLHASKKLIEKGVKSLIITMGEKGSLYIDKKCVKKFQAKKVNAVDTTAAGDSFIGGVVTYLAEGKEIDEAIVFASKVGALTVTKKGAQSSLPYLEEVGAFEEE</sequence>
<evidence type="ECO:0000256" key="12">
    <source>
        <dbReference type="ARBA" id="ARBA00023277"/>
    </source>
</evidence>
<dbReference type="InterPro" id="IPR029056">
    <property type="entry name" value="Ribokinase-like"/>
</dbReference>
<comment type="activity regulation">
    <text evidence="13">Activated by a monovalent cation that binds near, but not in, the active site. The most likely occupant of the site in vivo is potassium. Ion binding induces a conformational change that may alter substrate affinity.</text>
</comment>
<protein>
    <recommendedName>
        <fullName evidence="3 13">Ribokinase</fullName>
        <shortName evidence="13">RK</shortName>
        <ecNumber evidence="2 13">2.7.1.15</ecNumber>
    </recommendedName>
</protein>
<dbReference type="EMBL" id="SLWV01000006">
    <property type="protein sequence ID" value="TCO77472.1"/>
    <property type="molecule type" value="Genomic_DNA"/>
</dbReference>
<comment type="catalytic activity">
    <reaction evidence="13">
        <text>D-ribose + ATP = D-ribose 5-phosphate + ADP + H(+)</text>
        <dbReference type="Rhea" id="RHEA:13697"/>
        <dbReference type="ChEBI" id="CHEBI:15378"/>
        <dbReference type="ChEBI" id="CHEBI:30616"/>
        <dbReference type="ChEBI" id="CHEBI:47013"/>
        <dbReference type="ChEBI" id="CHEBI:78346"/>
        <dbReference type="ChEBI" id="CHEBI:456216"/>
        <dbReference type="EC" id="2.7.1.15"/>
    </reaction>
</comment>
<keyword evidence="11 13" id="KW-0630">Potassium</keyword>
<comment type="pathway">
    <text evidence="14">Carbohydrate metabolism; D-tagatose 6-phosphate degradation; D-glyceraldehyde 3-phosphate and glycerone phosphate from D-tagatose 6-phosphate: step 1/2.</text>
</comment>
<feature type="binding site" evidence="13">
    <location>
        <begin position="39"/>
        <end position="43"/>
    </location>
    <ligand>
        <name>substrate</name>
    </ligand>
</feature>
<dbReference type="Pfam" id="PF00294">
    <property type="entry name" value="PfkB"/>
    <property type="match status" value="1"/>
</dbReference>
<evidence type="ECO:0000256" key="9">
    <source>
        <dbReference type="ARBA" id="ARBA00022840"/>
    </source>
</evidence>
<evidence type="ECO:0000256" key="4">
    <source>
        <dbReference type="ARBA" id="ARBA00022490"/>
    </source>
</evidence>
<keyword evidence="14" id="KW-0423">Lactose metabolism</keyword>
<name>A0A4R2KWQ5_9FIRM</name>
<dbReference type="GO" id="GO:2001059">
    <property type="term" value="P:D-tagatose 6-phosphate catabolic process"/>
    <property type="evidence" value="ECO:0007669"/>
    <property type="project" value="UniProtKB-UniPathway"/>
</dbReference>
<comment type="similarity">
    <text evidence="14">Belongs to the carbohydrate kinase PfkB family. LacC subfamily.</text>
</comment>
<evidence type="ECO:0000256" key="3">
    <source>
        <dbReference type="ARBA" id="ARBA00016943"/>
    </source>
</evidence>
<comment type="function">
    <text evidence="13">Catalyzes the phosphorylation of ribose at O-5 in a reaction requiring ATP and magnesium. The resulting D-ribose-5-phosphate can then be used either for sythesis of nucleotides, histidine, and tryptophan, or as a component of the pentose phosphate pathway.</text>
</comment>
<comment type="subunit">
    <text evidence="13">Homodimer.</text>
</comment>
<dbReference type="HAMAP" id="MF_01987">
    <property type="entry name" value="Ribokinase"/>
    <property type="match status" value="1"/>
</dbReference>
<evidence type="ECO:0000313" key="16">
    <source>
        <dbReference type="EMBL" id="TCO77472.1"/>
    </source>
</evidence>
<evidence type="ECO:0000259" key="15">
    <source>
        <dbReference type="Pfam" id="PF00294"/>
    </source>
</evidence>
<keyword evidence="8 13" id="KW-0418">Kinase</keyword>
<comment type="pathway">
    <text evidence="13">Carbohydrate metabolism; D-ribose degradation; D-ribose 5-phosphate from beta-D-ribopyranose: step 2/2.</text>
</comment>
<evidence type="ECO:0000313" key="17">
    <source>
        <dbReference type="Proteomes" id="UP000294919"/>
    </source>
</evidence>
<feature type="binding site" evidence="13">
    <location>
        <position position="184"/>
    </location>
    <ligand>
        <name>ATP</name>
        <dbReference type="ChEBI" id="CHEBI:30616"/>
    </ligand>
</feature>
<dbReference type="CDD" id="cd01174">
    <property type="entry name" value="ribokinase"/>
    <property type="match status" value="1"/>
</dbReference>
<evidence type="ECO:0000256" key="8">
    <source>
        <dbReference type="ARBA" id="ARBA00022777"/>
    </source>
</evidence>
<feature type="active site" description="Proton acceptor" evidence="13">
    <location>
        <position position="252"/>
    </location>
</feature>
<dbReference type="GO" id="GO:0004747">
    <property type="term" value="F:ribokinase activity"/>
    <property type="evidence" value="ECO:0007669"/>
    <property type="project" value="UniProtKB-UniRule"/>
</dbReference>
<keyword evidence="17" id="KW-1185">Reference proteome</keyword>
<dbReference type="Gene3D" id="3.40.1190.20">
    <property type="match status" value="1"/>
</dbReference>
<feature type="domain" description="Carbohydrate kinase PfkB" evidence="15">
    <location>
        <begin position="2"/>
        <end position="293"/>
    </location>
</feature>
<feature type="binding site" evidence="13">
    <location>
        <begin position="251"/>
        <end position="252"/>
    </location>
    <ligand>
        <name>ATP</name>
        <dbReference type="ChEBI" id="CHEBI:30616"/>
    </ligand>
</feature>
<evidence type="ECO:0000256" key="5">
    <source>
        <dbReference type="ARBA" id="ARBA00022679"/>
    </source>
</evidence>
<dbReference type="GO" id="GO:0005524">
    <property type="term" value="F:ATP binding"/>
    <property type="evidence" value="ECO:0007669"/>
    <property type="project" value="UniProtKB-UniRule"/>
</dbReference>
<feature type="binding site" evidence="13">
    <location>
        <position position="252"/>
    </location>
    <ligand>
        <name>substrate</name>
    </ligand>
</feature>
<dbReference type="Proteomes" id="UP000294919">
    <property type="component" value="Unassembled WGS sequence"/>
</dbReference>
<feature type="binding site" evidence="13">
    <location>
        <position position="140"/>
    </location>
    <ligand>
        <name>substrate</name>
    </ligand>
</feature>
<gene>
    <name evidence="13" type="primary">rbsK</name>
    <name evidence="16" type="ORF">EV214_106117</name>
</gene>
<proteinExistence type="inferred from homology"/>
<feature type="binding site" evidence="13">
    <location>
        <begin position="220"/>
        <end position="225"/>
    </location>
    <ligand>
        <name>ATP</name>
        <dbReference type="ChEBI" id="CHEBI:30616"/>
    </ligand>
</feature>
<evidence type="ECO:0000256" key="11">
    <source>
        <dbReference type="ARBA" id="ARBA00022958"/>
    </source>
</evidence>
<keyword evidence="10 13" id="KW-0460">Magnesium</keyword>
<keyword evidence="5 13" id="KW-0808">Transferase</keyword>
<comment type="caution">
    <text evidence="13">Lacks conserved residue(s) required for the propagation of feature annotation.</text>
</comment>
<dbReference type="PIRSF" id="PIRSF000535">
    <property type="entry name" value="1PFK/6PFK/LacC"/>
    <property type="match status" value="1"/>
</dbReference>
<keyword evidence="9 13" id="KW-0067">ATP-binding</keyword>
<evidence type="ECO:0000256" key="13">
    <source>
        <dbReference type="HAMAP-Rule" id="MF_01987"/>
    </source>
</evidence>
<keyword evidence="4 13" id="KW-0963">Cytoplasm</keyword>
<dbReference type="OrthoDB" id="9775849at2"/>
<keyword evidence="12 13" id="KW-0119">Carbohydrate metabolism</keyword>
<dbReference type="PROSITE" id="PS00584">
    <property type="entry name" value="PFKB_KINASES_2"/>
    <property type="match status" value="1"/>
</dbReference>
<evidence type="ECO:0000256" key="1">
    <source>
        <dbReference type="ARBA" id="ARBA00005380"/>
    </source>
</evidence>
<dbReference type="PANTHER" id="PTHR10584:SF166">
    <property type="entry name" value="RIBOKINASE"/>
    <property type="match status" value="1"/>
</dbReference>
<evidence type="ECO:0000256" key="6">
    <source>
        <dbReference type="ARBA" id="ARBA00022723"/>
    </source>
</evidence>
<dbReference type="RefSeq" id="WP_132244019.1">
    <property type="nucleotide sequence ID" value="NZ_SLWV01000006.1"/>
</dbReference>
<dbReference type="InterPro" id="IPR011611">
    <property type="entry name" value="PfkB_dom"/>
</dbReference>
<comment type="similarity">
    <text evidence="13">Belongs to the carbohydrate kinase PfkB family. Ribokinase subfamily.</text>
</comment>
<evidence type="ECO:0000256" key="7">
    <source>
        <dbReference type="ARBA" id="ARBA00022741"/>
    </source>
</evidence>
<evidence type="ECO:0000256" key="14">
    <source>
        <dbReference type="PIRNR" id="PIRNR000535"/>
    </source>
</evidence>
<dbReference type="GO" id="GO:0046872">
    <property type="term" value="F:metal ion binding"/>
    <property type="evidence" value="ECO:0007669"/>
    <property type="project" value="UniProtKB-KW"/>
</dbReference>
<dbReference type="PRINTS" id="PR00990">
    <property type="entry name" value="RIBOKINASE"/>
</dbReference>
<dbReference type="GO" id="GO:0019303">
    <property type="term" value="P:D-ribose catabolic process"/>
    <property type="evidence" value="ECO:0007669"/>
    <property type="project" value="UniProtKB-UniRule"/>
</dbReference>
<keyword evidence="6 13" id="KW-0479">Metal-binding</keyword>
<comment type="catalytic activity">
    <reaction evidence="14">
        <text>D-tagatofuranose 6-phosphate + ATP = D-tagatofuranose 1,6-bisphosphate + ADP + H(+)</text>
        <dbReference type="Rhea" id="RHEA:12420"/>
        <dbReference type="ChEBI" id="CHEBI:15378"/>
        <dbReference type="ChEBI" id="CHEBI:30616"/>
        <dbReference type="ChEBI" id="CHEBI:58694"/>
        <dbReference type="ChEBI" id="CHEBI:58695"/>
        <dbReference type="ChEBI" id="CHEBI:456216"/>
        <dbReference type="EC" id="2.7.1.144"/>
    </reaction>
</comment>
<dbReference type="InterPro" id="IPR011877">
    <property type="entry name" value="Ribokinase"/>
</dbReference>
<dbReference type="InterPro" id="IPR017583">
    <property type="entry name" value="Tagatose/fructose_Pkinase"/>
</dbReference>
<dbReference type="GO" id="GO:0005829">
    <property type="term" value="C:cytosol"/>
    <property type="evidence" value="ECO:0007669"/>
    <property type="project" value="TreeGrafter"/>
</dbReference>